<gene>
    <name evidence="9" type="ORF">GA0070624_5466</name>
</gene>
<dbReference type="InterPro" id="IPR050809">
    <property type="entry name" value="UgpAE/MalFG_permease"/>
</dbReference>
<feature type="transmembrane region" description="Helical" evidence="7">
    <location>
        <begin position="224"/>
        <end position="247"/>
    </location>
</feature>
<evidence type="ECO:0000256" key="2">
    <source>
        <dbReference type="ARBA" id="ARBA00022448"/>
    </source>
</evidence>
<dbReference type="PANTHER" id="PTHR43227:SF8">
    <property type="entry name" value="DIACETYLCHITOBIOSE UPTAKE SYSTEM PERMEASE PROTEIN DASB"/>
    <property type="match status" value="1"/>
</dbReference>
<keyword evidence="6 7" id="KW-0472">Membrane</keyword>
<dbReference type="GO" id="GO:0005886">
    <property type="term" value="C:plasma membrane"/>
    <property type="evidence" value="ECO:0007669"/>
    <property type="project" value="UniProtKB-SubCell"/>
</dbReference>
<dbReference type="STRING" id="568872.GA0070624_5466"/>
<keyword evidence="10" id="KW-1185">Reference proteome</keyword>
<evidence type="ECO:0000256" key="1">
    <source>
        <dbReference type="ARBA" id="ARBA00004651"/>
    </source>
</evidence>
<reference evidence="10" key="1">
    <citation type="submission" date="2016-06" db="EMBL/GenBank/DDBJ databases">
        <authorList>
            <person name="Varghese N."/>
            <person name="Submissions Spin"/>
        </authorList>
    </citation>
    <scope>NUCLEOTIDE SEQUENCE [LARGE SCALE GENOMIC DNA]</scope>
    <source>
        <strain evidence="10">DSM 45431</strain>
    </source>
</reference>
<evidence type="ECO:0000313" key="9">
    <source>
        <dbReference type="EMBL" id="SCL36128.1"/>
    </source>
</evidence>
<keyword evidence="5 7" id="KW-1133">Transmembrane helix</keyword>
<dbReference type="Gene3D" id="1.10.3720.10">
    <property type="entry name" value="MetI-like"/>
    <property type="match status" value="1"/>
</dbReference>
<keyword evidence="4 7" id="KW-0812">Transmembrane</keyword>
<proteinExistence type="inferred from homology"/>
<dbReference type="Pfam" id="PF00528">
    <property type="entry name" value="BPD_transp_1"/>
    <property type="match status" value="1"/>
</dbReference>
<evidence type="ECO:0000259" key="8">
    <source>
        <dbReference type="PROSITE" id="PS50928"/>
    </source>
</evidence>
<dbReference type="GO" id="GO:0055085">
    <property type="term" value="P:transmembrane transport"/>
    <property type="evidence" value="ECO:0007669"/>
    <property type="project" value="InterPro"/>
</dbReference>
<dbReference type="Proteomes" id="UP000199413">
    <property type="component" value="Unassembled WGS sequence"/>
</dbReference>
<dbReference type="PANTHER" id="PTHR43227">
    <property type="entry name" value="BLL4140 PROTEIN"/>
    <property type="match status" value="1"/>
</dbReference>
<comment type="similarity">
    <text evidence="7">Belongs to the binding-protein-dependent transport system permease family.</text>
</comment>
<feature type="transmembrane region" description="Helical" evidence="7">
    <location>
        <begin position="273"/>
        <end position="294"/>
    </location>
</feature>
<protein>
    <submittedName>
        <fullName evidence="9">Carbohydrate ABC transporter membrane protein 1, CUT1 family (TC 3.A.1.1.-)</fullName>
    </submittedName>
</protein>
<evidence type="ECO:0000256" key="6">
    <source>
        <dbReference type="ARBA" id="ARBA00023136"/>
    </source>
</evidence>
<name>A0A1C6T2X9_9ACTN</name>
<feature type="transmembrane region" description="Helical" evidence="7">
    <location>
        <begin position="117"/>
        <end position="138"/>
    </location>
</feature>
<dbReference type="OrthoDB" id="145927at2"/>
<feature type="domain" description="ABC transmembrane type-1" evidence="8">
    <location>
        <begin position="80"/>
        <end position="294"/>
    </location>
</feature>
<dbReference type="RefSeq" id="WP_091345707.1">
    <property type="nucleotide sequence ID" value="NZ_FMHV01000002.1"/>
</dbReference>
<feature type="transmembrane region" description="Helical" evidence="7">
    <location>
        <begin position="84"/>
        <end position="105"/>
    </location>
</feature>
<keyword evidence="3" id="KW-1003">Cell membrane</keyword>
<dbReference type="InterPro" id="IPR035906">
    <property type="entry name" value="MetI-like_sf"/>
</dbReference>
<accession>A0A1C6T2X9</accession>
<keyword evidence="2 7" id="KW-0813">Transport</keyword>
<evidence type="ECO:0000256" key="5">
    <source>
        <dbReference type="ARBA" id="ARBA00022989"/>
    </source>
</evidence>
<feature type="transmembrane region" description="Helical" evidence="7">
    <location>
        <begin position="167"/>
        <end position="194"/>
    </location>
</feature>
<dbReference type="CDD" id="cd06261">
    <property type="entry name" value="TM_PBP2"/>
    <property type="match status" value="1"/>
</dbReference>
<comment type="subcellular location">
    <subcellularLocation>
        <location evidence="1 7">Cell membrane</location>
        <topology evidence="1 7">Multi-pass membrane protein</topology>
    </subcellularLocation>
</comment>
<dbReference type="PROSITE" id="PS50928">
    <property type="entry name" value="ABC_TM1"/>
    <property type="match status" value="1"/>
</dbReference>
<dbReference type="InterPro" id="IPR000515">
    <property type="entry name" value="MetI-like"/>
</dbReference>
<dbReference type="EMBL" id="FMHV01000002">
    <property type="protein sequence ID" value="SCL36128.1"/>
    <property type="molecule type" value="Genomic_DNA"/>
</dbReference>
<evidence type="ECO:0000313" key="10">
    <source>
        <dbReference type="Proteomes" id="UP000199413"/>
    </source>
</evidence>
<evidence type="ECO:0000256" key="4">
    <source>
        <dbReference type="ARBA" id="ARBA00022692"/>
    </source>
</evidence>
<feature type="transmembrane region" description="Helical" evidence="7">
    <location>
        <begin position="19"/>
        <end position="50"/>
    </location>
</feature>
<evidence type="ECO:0000256" key="7">
    <source>
        <dbReference type="RuleBase" id="RU363032"/>
    </source>
</evidence>
<dbReference type="SUPFAM" id="SSF161098">
    <property type="entry name" value="MetI-like"/>
    <property type="match status" value="1"/>
</dbReference>
<evidence type="ECO:0000256" key="3">
    <source>
        <dbReference type="ARBA" id="ARBA00022475"/>
    </source>
</evidence>
<organism evidence="9 10">
    <name type="scientific">Micromonospora rhizosphaerae</name>
    <dbReference type="NCBI Taxonomy" id="568872"/>
    <lineage>
        <taxon>Bacteria</taxon>
        <taxon>Bacillati</taxon>
        <taxon>Actinomycetota</taxon>
        <taxon>Actinomycetes</taxon>
        <taxon>Micromonosporales</taxon>
        <taxon>Micromonosporaceae</taxon>
        <taxon>Micromonospora</taxon>
    </lineage>
</organism>
<dbReference type="AlphaFoldDB" id="A0A1C6T2X9"/>
<sequence length="303" mass="33414">MAVVAATPRAPSDRRRRTWVPAALVTSPALLWYAAFMVAPLVSMFVLSLFEWNSLLATPRYGGLANFERLLDDPLIRTAAKNSLVYVGVSLVLMIPLAFLLGYFLSRKPPGYRVLSVIFFTPGIVSVSARAMMFIGMYQPEGIINKVLEFTGLDGLTRIWLADGQTALWAVIGVELWAGIGFTGVIFASALTAVPEEVYEAARIDGAPTWTIIWRIAYPMTRDFVGLMTMLQFLWLLLGSAQNILLLTKGGPGSSSMTLAYYLYDQAFVSTRLGYSQAIGVLLFVVGFAGMLAIRRAFRTRER</sequence>